<dbReference type="RefSeq" id="WP_377817944.1">
    <property type="nucleotide sequence ID" value="NZ_JBHSLU010000135.1"/>
</dbReference>
<dbReference type="Proteomes" id="UP001596060">
    <property type="component" value="Unassembled WGS sequence"/>
</dbReference>
<feature type="compositionally biased region" description="Polar residues" evidence="1">
    <location>
        <begin position="7"/>
        <end position="21"/>
    </location>
</feature>
<evidence type="ECO:0000313" key="3">
    <source>
        <dbReference type="Proteomes" id="UP001596060"/>
    </source>
</evidence>
<organism evidence="2 3">
    <name type="scientific">Bosea massiliensis</name>
    <dbReference type="NCBI Taxonomy" id="151419"/>
    <lineage>
        <taxon>Bacteria</taxon>
        <taxon>Pseudomonadati</taxon>
        <taxon>Pseudomonadota</taxon>
        <taxon>Alphaproteobacteria</taxon>
        <taxon>Hyphomicrobiales</taxon>
        <taxon>Boseaceae</taxon>
        <taxon>Bosea</taxon>
    </lineage>
</organism>
<keyword evidence="3" id="KW-1185">Reference proteome</keyword>
<evidence type="ECO:0000313" key="2">
    <source>
        <dbReference type="EMBL" id="MFC5509039.1"/>
    </source>
</evidence>
<protein>
    <submittedName>
        <fullName evidence="2">Uncharacterized protein</fullName>
    </submittedName>
</protein>
<dbReference type="EMBL" id="JBHSLU010000135">
    <property type="protein sequence ID" value="MFC5509039.1"/>
    <property type="molecule type" value="Genomic_DNA"/>
</dbReference>
<sequence length="102" mass="11426">GDLSVQGWRSQPKPNRQSPVTTVSYTTLWDTTAVAARRQLAEVAEHEVAVVVLAANSLRTNPLLVSLSATELLWRANEELRRQNGISEHHRHAARPMSPRYC</sequence>
<reference evidence="3" key="1">
    <citation type="journal article" date="2019" name="Int. J. Syst. Evol. Microbiol.">
        <title>The Global Catalogue of Microorganisms (GCM) 10K type strain sequencing project: providing services to taxonomists for standard genome sequencing and annotation.</title>
        <authorList>
            <consortium name="The Broad Institute Genomics Platform"/>
            <consortium name="The Broad Institute Genome Sequencing Center for Infectious Disease"/>
            <person name="Wu L."/>
            <person name="Ma J."/>
        </authorList>
    </citation>
    <scope>NUCLEOTIDE SEQUENCE [LARGE SCALE GENOMIC DNA]</scope>
    <source>
        <strain evidence="3">CCUG 43117</strain>
    </source>
</reference>
<feature type="region of interest" description="Disordered" evidence="1">
    <location>
        <begin position="1"/>
        <end position="21"/>
    </location>
</feature>
<comment type="caution">
    <text evidence="2">The sequence shown here is derived from an EMBL/GenBank/DDBJ whole genome shotgun (WGS) entry which is preliminary data.</text>
</comment>
<feature type="non-terminal residue" evidence="2">
    <location>
        <position position="1"/>
    </location>
</feature>
<gene>
    <name evidence="2" type="ORF">ACFPN9_27800</name>
</gene>
<accession>A0ABW0P8S7</accession>
<evidence type="ECO:0000256" key="1">
    <source>
        <dbReference type="SAM" id="MobiDB-lite"/>
    </source>
</evidence>
<proteinExistence type="predicted"/>
<name>A0ABW0P8S7_9HYPH</name>